<evidence type="ECO:0000259" key="7">
    <source>
        <dbReference type="Pfam" id="PF09335"/>
    </source>
</evidence>
<evidence type="ECO:0000313" key="8">
    <source>
        <dbReference type="EMBL" id="MDT7044234.1"/>
    </source>
</evidence>
<feature type="transmembrane region" description="Helical" evidence="6">
    <location>
        <begin position="186"/>
        <end position="209"/>
    </location>
</feature>
<evidence type="ECO:0000256" key="3">
    <source>
        <dbReference type="ARBA" id="ARBA00022692"/>
    </source>
</evidence>
<feature type="transmembrane region" description="Helical" evidence="6">
    <location>
        <begin position="81"/>
        <end position="101"/>
    </location>
</feature>
<comment type="similarity">
    <text evidence="6">Belongs to the TVP38/TMEM64 family.</text>
</comment>
<dbReference type="InterPro" id="IPR032816">
    <property type="entry name" value="VTT_dom"/>
</dbReference>
<organism evidence="8 9">
    <name type="scientific">Candidatus Nitronereus thalassa</name>
    <dbReference type="NCBI Taxonomy" id="3020898"/>
    <lineage>
        <taxon>Bacteria</taxon>
        <taxon>Pseudomonadati</taxon>
        <taxon>Nitrospirota</taxon>
        <taxon>Nitrospiria</taxon>
        <taxon>Nitrospirales</taxon>
        <taxon>Nitrospiraceae</taxon>
        <taxon>Candidatus Nitronereus</taxon>
    </lineage>
</organism>
<evidence type="ECO:0000313" key="9">
    <source>
        <dbReference type="Proteomes" id="UP001250932"/>
    </source>
</evidence>
<accession>A0ABU3KCK6</accession>
<sequence>MKTAHVVKLIILLLLVFGAYGIVEFLDVDVLTEPDFIVSQLASLGSWAPVVFIGLMVLAVVVSPIPSLPLDIAAGITFGPFWGMVYAVTGAEIGAILSFLIGRGLGREVLGRLFKTNVTFCEKCSDHHLLGLVFLARLLPIFSFDIISYGAGLTKMSLKAFAIATLFGMIPPTFALTYLGGSVPTLQWPVIVSGVLLAGLFLFLPKLILRNRSAWWVRLIQGEAPVGVEVTSTPPSRAQTEGICPWCGADDFKEK</sequence>
<feature type="transmembrane region" description="Helical" evidence="6">
    <location>
        <begin position="45"/>
        <end position="69"/>
    </location>
</feature>
<evidence type="ECO:0000256" key="4">
    <source>
        <dbReference type="ARBA" id="ARBA00022989"/>
    </source>
</evidence>
<dbReference type="RefSeq" id="WP_313834819.1">
    <property type="nucleotide sequence ID" value="NZ_JAQOUE010000002.1"/>
</dbReference>
<name>A0ABU3KCK6_9BACT</name>
<keyword evidence="2 6" id="KW-1003">Cell membrane</keyword>
<comment type="subcellular location">
    <subcellularLocation>
        <location evidence="1 6">Cell membrane</location>
        <topology evidence="1 6">Multi-pass membrane protein</topology>
    </subcellularLocation>
</comment>
<keyword evidence="9" id="KW-1185">Reference proteome</keyword>
<dbReference type="Proteomes" id="UP001250932">
    <property type="component" value="Unassembled WGS sequence"/>
</dbReference>
<feature type="domain" description="VTT" evidence="7">
    <location>
        <begin position="65"/>
        <end position="180"/>
    </location>
</feature>
<keyword evidence="3 6" id="KW-0812">Transmembrane</keyword>
<dbReference type="EMBL" id="JAQOUE010000002">
    <property type="protein sequence ID" value="MDT7044234.1"/>
    <property type="molecule type" value="Genomic_DNA"/>
</dbReference>
<keyword evidence="4 6" id="KW-1133">Transmembrane helix</keyword>
<gene>
    <name evidence="8" type="ORF">PPG34_17925</name>
</gene>
<feature type="transmembrane region" description="Helical" evidence="6">
    <location>
        <begin position="129"/>
        <end position="148"/>
    </location>
</feature>
<feature type="transmembrane region" description="Helical" evidence="6">
    <location>
        <begin position="160"/>
        <end position="180"/>
    </location>
</feature>
<evidence type="ECO:0000256" key="5">
    <source>
        <dbReference type="ARBA" id="ARBA00023136"/>
    </source>
</evidence>
<evidence type="ECO:0000256" key="6">
    <source>
        <dbReference type="RuleBase" id="RU366058"/>
    </source>
</evidence>
<reference evidence="8 9" key="1">
    <citation type="journal article" date="2023" name="ISME J.">
        <title>Cultivation and genomic characterization of novel and ubiquitous marine nitrite-oxidizing bacteria from the Nitrospirales.</title>
        <authorList>
            <person name="Mueller A.J."/>
            <person name="Daebeler A."/>
            <person name="Herbold C.W."/>
            <person name="Kirkegaard R.H."/>
            <person name="Daims H."/>
        </authorList>
    </citation>
    <scope>NUCLEOTIDE SEQUENCE [LARGE SCALE GENOMIC DNA]</scope>
    <source>
        <strain evidence="8 9">EB</strain>
    </source>
</reference>
<dbReference type="Pfam" id="PF09335">
    <property type="entry name" value="VTT_dom"/>
    <property type="match status" value="1"/>
</dbReference>
<evidence type="ECO:0000256" key="2">
    <source>
        <dbReference type="ARBA" id="ARBA00022475"/>
    </source>
</evidence>
<evidence type="ECO:0000256" key="1">
    <source>
        <dbReference type="ARBA" id="ARBA00004651"/>
    </source>
</evidence>
<dbReference type="PANTHER" id="PTHR12677">
    <property type="entry name" value="GOLGI APPARATUS MEMBRANE PROTEIN TVP38-RELATED"/>
    <property type="match status" value="1"/>
</dbReference>
<proteinExistence type="inferred from homology"/>
<dbReference type="InterPro" id="IPR015414">
    <property type="entry name" value="TMEM64"/>
</dbReference>
<protein>
    <recommendedName>
        <fullName evidence="6">TVP38/TMEM64 family membrane protein</fullName>
    </recommendedName>
</protein>
<keyword evidence="5 6" id="KW-0472">Membrane</keyword>
<comment type="caution">
    <text evidence="8">The sequence shown here is derived from an EMBL/GenBank/DDBJ whole genome shotgun (WGS) entry which is preliminary data.</text>
</comment>
<dbReference type="PANTHER" id="PTHR12677:SF59">
    <property type="entry name" value="GOLGI APPARATUS MEMBRANE PROTEIN TVP38-RELATED"/>
    <property type="match status" value="1"/>
</dbReference>